<organism evidence="1 2">
    <name type="scientific">Ancylostoma ceylanicum</name>
    <dbReference type="NCBI Taxonomy" id="53326"/>
    <lineage>
        <taxon>Eukaryota</taxon>
        <taxon>Metazoa</taxon>
        <taxon>Ecdysozoa</taxon>
        <taxon>Nematoda</taxon>
        <taxon>Chromadorea</taxon>
        <taxon>Rhabditida</taxon>
        <taxon>Rhabditina</taxon>
        <taxon>Rhabditomorpha</taxon>
        <taxon>Strongyloidea</taxon>
        <taxon>Ancylostomatidae</taxon>
        <taxon>Ancylostomatinae</taxon>
        <taxon>Ancylostoma</taxon>
    </lineage>
</organism>
<protein>
    <submittedName>
        <fullName evidence="1">Uncharacterized protein</fullName>
    </submittedName>
</protein>
<sequence>MPERGVDRTYGGKAPSLLQHQHRRYPLAMFVLLRKAITSWQWSQHVRGNEAVASHVYLNDYASLWTSIWFHTFYAETARRIRKPRSIPIHKVNEM</sequence>
<evidence type="ECO:0000313" key="2">
    <source>
        <dbReference type="Proteomes" id="UP000024635"/>
    </source>
</evidence>
<proteinExistence type="predicted"/>
<gene>
    <name evidence="1" type="primary">Acey_s0581.g283</name>
    <name evidence="1" type="ORF">Y032_0581g283</name>
</gene>
<dbReference type="AlphaFoldDB" id="A0A016WNB2"/>
<keyword evidence="2" id="KW-1185">Reference proteome</keyword>
<evidence type="ECO:0000313" key="1">
    <source>
        <dbReference type="EMBL" id="EYC41140.1"/>
    </source>
</evidence>
<accession>A0A016WNB2</accession>
<dbReference type="Proteomes" id="UP000024635">
    <property type="component" value="Unassembled WGS sequence"/>
</dbReference>
<reference evidence="2" key="1">
    <citation type="journal article" date="2015" name="Nat. Genet.">
        <title>The genome and transcriptome of the zoonotic hookworm Ancylostoma ceylanicum identify infection-specific gene families.</title>
        <authorList>
            <person name="Schwarz E.M."/>
            <person name="Hu Y."/>
            <person name="Antoshechkin I."/>
            <person name="Miller M.M."/>
            <person name="Sternberg P.W."/>
            <person name="Aroian R.V."/>
        </authorList>
    </citation>
    <scope>NUCLEOTIDE SEQUENCE</scope>
    <source>
        <strain evidence="2">HY135</strain>
    </source>
</reference>
<name>A0A016WNB2_9BILA</name>
<dbReference type="EMBL" id="JARK01000181">
    <property type="protein sequence ID" value="EYC41140.1"/>
    <property type="molecule type" value="Genomic_DNA"/>
</dbReference>
<comment type="caution">
    <text evidence="1">The sequence shown here is derived from an EMBL/GenBank/DDBJ whole genome shotgun (WGS) entry which is preliminary data.</text>
</comment>